<feature type="domain" description="LysM" evidence="1">
    <location>
        <begin position="421"/>
        <end position="469"/>
    </location>
</feature>
<organism evidence="2">
    <name type="scientific">Salmonella enterica subsp. enterica serovar Kottbus</name>
    <dbReference type="NCBI Taxonomy" id="224727"/>
    <lineage>
        <taxon>Bacteria</taxon>
        <taxon>Pseudomonadati</taxon>
        <taxon>Pseudomonadota</taxon>
        <taxon>Gammaproteobacteria</taxon>
        <taxon>Enterobacterales</taxon>
        <taxon>Enterobacteriaceae</taxon>
        <taxon>Salmonella</taxon>
    </lineage>
</organism>
<dbReference type="PROSITE" id="PS51782">
    <property type="entry name" value="LYSM"/>
    <property type="match status" value="1"/>
</dbReference>
<dbReference type="Pfam" id="PF07157">
    <property type="entry name" value="DNA_circ_N"/>
    <property type="match status" value="1"/>
</dbReference>
<dbReference type="InterPro" id="IPR009826">
    <property type="entry name" value="DNA_circ_N"/>
</dbReference>
<reference evidence="2" key="1">
    <citation type="submission" date="2018-06" db="EMBL/GenBank/DDBJ databases">
        <authorList>
            <person name="Ashton P.M."/>
            <person name="Dallman T."/>
            <person name="Nair S."/>
            <person name="De Pinna E."/>
            <person name="Peters T."/>
            <person name="Grant K."/>
        </authorList>
    </citation>
    <scope>NUCLEOTIDE SEQUENCE</scope>
    <source>
        <strain evidence="2">430336</strain>
    </source>
</reference>
<comment type="caution">
    <text evidence="2">The sequence shown here is derived from an EMBL/GenBank/DDBJ whole genome shotgun (WGS) entry which is preliminary data.</text>
</comment>
<dbReference type="InterPro" id="IPR018392">
    <property type="entry name" value="LysM"/>
</dbReference>
<proteinExistence type="predicted"/>
<name>A0A5J0S9I9_SALET</name>
<dbReference type="AlphaFoldDB" id="A0A5J0S9I9"/>
<gene>
    <name evidence="2" type="ORF">DM035_25225</name>
</gene>
<dbReference type="EMBL" id="AAGQTM010000044">
    <property type="protein sequence ID" value="EBQ9797423.1"/>
    <property type="molecule type" value="Genomic_DNA"/>
</dbReference>
<protein>
    <submittedName>
        <fullName evidence="2">Multidrug DMT transporter permease</fullName>
    </submittedName>
</protein>
<evidence type="ECO:0000259" key="1">
    <source>
        <dbReference type="PROSITE" id="PS51782"/>
    </source>
</evidence>
<sequence>MSWQDNRLDASFRGVMFEVLRIQDSVSRDHADHEYPNIDGADVHDLGRKARTFRLTAIIRGEDYDTRLMNFLAELDKPGYGELVHPVYGAIPKVQLTEYQVSHEADNLDNCTLELTFLESVTGTNFITVTPEQHWWDAIFNALDDLNDKLAALYDAVFGPYERFKGLLNKGKTALSALQNTLIIMRGGVAGTLRDTQDFLDYPGRYINELGEILDTRSLVAGALENGPLRHVAGVVAVTFTPQGGALTPTASLLNAGSRAADSTSPQVQTLTPVLSAWKADAATMTTLITLPEALVKGTQTAVIAMPATASVADIADVTVLHTGIAAMKLVQNAVDILSTPAVTEVLSPDDIETIADVVRAGIQQAITAIRTCYQPATATVSADTQPVGLLWLPVVEQLRNVALGVQVLAEQVISRRPPLTTRTVKQDTCLHLLAHQWYGDHTRAGELLRLNPGLRNPNAIKKGDRLHAYSR</sequence>
<accession>A0A5J0S9I9</accession>
<evidence type="ECO:0000313" key="2">
    <source>
        <dbReference type="EMBL" id="EBQ9797423.1"/>
    </source>
</evidence>